<dbReference type="KEGG" id="mfo:Metfor_0967"/>
<name>L0HDB9_METFS</name>
<reference evidence="1 2" key="2">
    <citation type="journal article" date="2014" name="Genome Announc.">
        <title>Complete Genome Sequence of Methanoregula formicica SMSPT, a Mesophilic Hydrogenotrophic Methanogen Isolated from a Methanogenic Upflow Anaerobic Sludge Blanket Reactor.</title>
        <authorList>
            <person name="Yamamoto K."/>
            <person name="Tamaki H."/>
            <person name="Cadillo-Quiroz H."/>
            <person name="Imachi H."/>
            <person name="Kyrpides N."/>
            <person name="Woyke T."/>
            <person name="Goodwin L."/>
            <person name="Zinder S.H."/>
            <person name="Kamagata Y."/>
            <person name="Liu W.T."/>
        </authorList>
    </citation>
    <scope>NUCLEOTIDE SEQUENCE [LARGE SCALE GENOMIC DNA]</scope>
    <source>
        <strain evidence="2">DSM 22288 / NBRC 105244 / SMSP</strain>
    </source>
</reference>
<dbReference type="OrthoDB" id="139211at2157"/>
<dbReference type="Proteomes" id="UP000010824">
    <property type="component" value="Chromosome"/>
</dbReference>
<protein>
    <recommendedName>
        <fullName evidence="3">DUF3795 domain-containing protein</fullName>
    </recommendedName>
</protein>
<evidence type="ECO:0008006" key="3">
    <source>
        <dbReference type="Google" id="ProtNLM"/>
    </source>
</evidence>
<proteinExistence type="predicted"/>
<evidence type="ECO:0000313" key="2">
    <source>
        <dbReference type="Proteomes" id="UP000010824"/>
    </source>
</evidence>
<dbReference type="HOGENOM" id="CLU_129665_1_0_2"/>
<reference evidence="2" key="1">
    <citation type="submission" date="2011-12" db="EMBL/GenBank/DDBJ databases">
        <title>Complete sequence of Methanoregula formicicum SMSP.</title>
        <authorList>
            <person name="Lucas S."/>
            <person name="Han J."/>
            <person name="Lapidus A."/>
            <person name="Cheng J.-F."/>
            <person name="Goodwin L."/>
            <person name="Pitluck S."/>
            <person name="Peters L."/>
            <person name="Ovchinnikova G."/>
            <person name="Teshima H."/>
            <person name="Detter J.C."/>
            <person name="Han C."/>
            <person name="Tapia R."/>
            <person name="Land M."/>
            <person name="Hauser L."/>
            <person name="Kyrpides N."/>
            <person name="Ivanova N."/>
            <person name="Pagani I."/>
            <person name="Imachi H."/>
            <person name="Tamaki H."/>
            <person name="Sekiguchi Y."/>
            <person name="Kamagata Y."/>
            <person name="Cadillo-Quiroz H."/>
            <person name="Zinder S."/>
            <person name="Liu W.-T."/>
            <person name="Woyke T."/>
        </authorList>
    </citation>
    <scope>NUCLEOTIDE SEQUENCE [LARGE SCALE GENOMIC DNA]</scope>
    <source>
        <strain evidence="2">DSM 22288 / NBRC 105244 / SMSP</strain>
    </source>
</reference>
<keyword evidence="2" id="KW-1185">Reference proteome</keyword>
<dbReference type="GeneID" id="14310280"/>
<dbReference type="eggNOG" id="arCOG03571">
    <property type="taxonomic scope" value="Archaea"/>
</dbReference>
<dbReference type="EMBL" id="CP003167">
    <property type="protein sequence ID" value="AGB02020.1"/>
    <property type="molecule type" value="Genomic_DNA"/>
</dbReference>
<dbReference type="InParanoid" id="L0HDB9"/>
<dbReference type="AlphaFoldDB" id="L0HDB9"/>
<organism evidence="1 2">
    <name type="scientific">Methanoregula formicica (strain DSM 22288 / NBRC 105244 / SMSP)</name>
    <dbReference type="NCBI Taxonomy" id="593750"/>
    <lineage>
        <taxon>Archaea</taxon>
        <taxon>Methanobacteriati</taxon>
        <taxon>Methanobacteriota</taxon>
        <taxon>Stenosarchaea group</taxon>
        <taxon>Methanomicrobia</taxon>
        <taxon>Methanomicrobiales</taxon>
        <taxon>Methanoregulaceae</taxon>
        <taxon>Methanoregula</taxon>
    </lineage>
</organism>
<dbReference type="RefSeq" id="WP_015284984.1">
    <property type="nucleotide sequence ID" value="NC_019943.1"/>
</dbReference>
<evidence type="ECO:0000313" key="1">
    <source>
        <dbReference type="EMBL" id="AGB02020.1"/>
    </source>
</evidence>
<accession>L0HDB9</accession>
<gene>
    <name evidence="1" type="ordered locus">Metfor_0967</name>
</gene>
<sequence length="132" mass="15073">MTGKSPFRTTLIAPCGMNCAICMAFLRKKKHCGGCSASDRLCSINCTISSCDRVKGRYHHTCSDFPCKRLKQLDKRYRAKYHMSMIENLEAIKRDGIRAFVKSERERWSCKACGGTIDIHHFRCSVCSREPE</sequence>
<dbReference type="STRING" id="593750.Metfor_0967"/>